<keyword evidence="2" id="KW-1185">Reference proteome</keyword>
<dbReference type="AlphaFoldDB" id="A9KHM8"/>
<organism evidence="1 2">
    <name type="scientific">Lachnoclostridium phytofermentans (strain ATCC 700394 / DSM 18823 / ISDg)</name>
    <name type="common">Clostridium phytofermentans</name>
    <dbReference type="NCBI Taxonomy" id="357809"/>
    <lineage>
        <taxon>Bacteria</taxon>
        <taxon>Bacillati</taxon>
        <taxon>Bacillota</taxon>
        <taxon>Clostridia</taxon>
        <taxon>Lachnospirales</taxon>
        <taxon>Lachnospiraceae</taxon>
    </lineage>
</organism>
<dbReference type="EMBL" id="CP000885">
    <property type="protein sequence ID" value="ABX42313.1"/>
    <property type="molecule type" value="Genomic_DNA"/>
</dbReference>
<dbReference type="KEGG" id="cpy:Cphy_1945"/>
<dbReference type="RefSeq" id="WP_012199967.1">
    <property type="nucleotide sequence ID" value="NC_010001.1"/>
</dbReference>
<sequence>MAINVSVTNAEPFDKSVNDAFYDITFKNTNSFDYAGSSNIYYVALLTDSTPGTALTQEVTFLIFEATQGTIAADTEQNFTFENTEKLIAPVTASNGRILYVAQ</sequence>
<dbReference type="OrthoDB" id="2084080at2"/>
<evidence type="ECO:0000313" key="1">
    <source>
        <dbReference type="EMBL" id="ABX42313.1"/>
    </source>
</evidence>
<dbReference type="Proteomes" id="UP000000370">
    <property type="component" value="Chromosome"/>
</dbReference>
<reference evidence="2" key="1">
    <citation type="submission" date="2007-11" db="EMBL/GenBank/DDBJ databases">
        <title>Complete genome sequence of Clostridium phytofermentans ISDg.</title>
        <authorList>
            <person name="Leschine S.B."/>
            <person name="Warnick T.A."/>
            <person name="Blanchard J.L."/>
            <person name="Schnell D.J."/>
            <person name="Petit E.L."/>
            <person name="LaTouf W.G."/>
            <person name="Copeland A."/>
            <person name="Lucas S."/>
            <person name="Lapidus A."/>
            <person name="Barry K."/>
            <person name="Glavina del Rio T."/>
            <person name="Dalin E."/>
            <person name="Tice H."/>
            <person name="Pitluck S."/>
            <person name="Kiss H."/>
            <person name="Brettin T."/>
            <person name="Bruce D."/>
            <person name="Detter J.C."/>
            <person name="Han C."/>
            <person name="Kuske C."/>
            <person name="Schmutz J."/>
            <person name="Larimer F."/>
            <person name="Land M."/>
            <person name="Hauser L."/>
            <person name="Kyrpides N."/>
            <person name="Kim E.A."/>
            <person name="Richardson P."/>
        </authorList>
    </citation>
    <scope>NUCLEOTIDE SEQUENCE [LARGE SCALE GENOMIC DNA]</scope>
    <source>
        <strain evidence="2">ATCC 700394 / DSM 18823 / ISDg</strain>
    </source>
</reference>
<proteinExistence type="predicted"/>
<evidence type="ECO:0000313" key="2">
    <source>
        <dbReference type="Proteomes" id="UP000000370"/>
    </source>
</evidence>
<gene>
    <name evidence="1" type="ordered locus">Cphy_1945</name>
</gene>
<dbReference type="STRING" id="357809.Cphy_1945"/>
<dbReference type="HOGENOM" id="CLU_2258873_0_0_9"/>
<accession>A9KHM8</accession>
<protein>
    <submittedName>
        <fullName evidence="1">Uncharacterized protein</fullName>
    </submittedName>
</protein>
<name>A9KHM8_LACP7</name>